<evidence type="ECO:0000313" key="8">
    <source>
        <dbReference type="EMBL" id="AGM26359.1"/>
    </source>
</evidence>
<dbReference type="OrthoDB" id="9813719at2"/>
<comment type="catalytic activity">
    <reaction evidence="7">
        <text>a 2'-deoxycytidine in DNA + S-adenosyl-L-methionine = a 5-methyl-2'-deoxycytidine in DNA + S-adenosyl-L-homocysteine + H(+)</text>
        <dbReference type="Rhea" id="RHEA:13681"/>
        <dbReference type="Rhea" id="RHEA-COMP:11369"/>
        <dbReference type="Rhea" id="RHEA-COMP:11370"/>
        <dbReference type="ChEBI" id="CHEBI:15378"/>
        <dbReference type="ChEBI" id="CHEBI:57856"/>
        <dbReference type="ChEBI" id="CHEBI:59789"/>
        <dbReference type="ChEBI" id="CHEBI:85452"/>
        <dbReference type="ChEBI" id="CHEBI:85454"/>
        <dbReference type="EC" id="2.1.1.37"/>
    </reaction>
</comment>
<protein>
    <recommendedName>
        <fullName evidence="7">Cytosine-specific methyltransferase</fullName>
        <ecNumber evidence="7">2.1.1.37</ecNumber>
    </recommendedName>
</protein>
<dbReference type="InterPro" id="IPR001525">
    <property type="entry name" value="C5_MeTfrase"/>
</dbReference>
<evidence type="ECO:0000256" key="2">
    <source>
        <dbReference type="ARBA" id="ARBA00022679"/>
    </source>
</evidence>
<dbReference type="eggNOG" id="COG0270">
    <property type="taxonomic scope" value="Bacteria"/>
</dbReference>
<dbReference type="InterPro" id="IPR018117">
    <property type="entry name" value="C5_DNA_meth_AS"/>
</dbReference>
<dbReference type="Gene3D" id="3.90.120.10">
    <property type="entry name" value="DNA Methylase, subunit A, domain 2"/>
    <property type="match status" value="1"/>
</dbReference>
<evidence type="ECO:0000256" key="7">
    <source>
        <dbReference type="RuleBase" id="RU000417"/>
    </source>
</evidence>
<keyword evidence="1 5" id="KW-0489">Methyltransferase</keyword>
<evidence type="ECO:0000256" key="5">
    <source>
        <dbReference type="PROSITE-ProRule" id="PRU01016"/>
    </source>
</evidence>
<dbReference type="KEGG" id="ssyr:SSYRP_v1c07690"/>
<sequence length="363" mass="41793">MNGLSLFANVGIAEFYLNKLNIKVKIASELKEDRAKFYKNIYPETNVIIGDIKEKYIFNKIISYSKKEKIDFIIATPPCQGMSTAGKNDWKDQRNLLIKYVIDIILELKPKYVFLENVPSFLNTKIILDNKLKKIIDILYEKLSLDYFLEKSVLNSADFGVPQIRKRAIILLTRKDIEKKLIIPKIKKREWKTVKDAIGDLESLNPIIKEEVGSSNTFGKENLHNKWHKPPIHCKRHVEIMKVTPTGKSAFDNSDLYKPKKTSGELIRGFPTTYKRIEWDSPSPTITMANGAISSQNNVHPGKKLEDGTYSDPRVLTILEIMRLTTLPDNWNIPEWASDNFIRRVIGEGVPPLFVYEILKQLK</sequence>
<dbReference type="InterPro" id="IPR029063">
    <property type="entry name" value="SAM-dependent_MTases_sf"/>
</dbReference>
<gene>
    <name evidence="8" type="primary">dcm</name>
    <name evidence="8" type="ORF">SSYRP_v1c07690</name>
</gene>
<dbReference type="PRINTS" id="PR00105">
    <property type="entry name" value="C5METTRFRASE"/>
</dbReference>
<proteinExistence type="inferred from homology"/>
<evidence type="ECO:0000256" key="6">
    <source>
        <dbReference type="RuleBase" id="RU000416"/>
    </source>
</evidence>
<dbReference type="InterPro" id="IPR050390">
    <property type="entry name" value="C5-Methyltransferase"/>
</dbReference>
<dbReference type="Proteomes" id="UP000013963">
    <property type="component" value="Chromosome"/>
</dbReference>
<dbReference type="SUPFAM" id="SSF53335">
    <property type="entry name" value="S-adenosyl-L-methionine-dependent methyltransferases"/>
    <property type="match status" value="1"/>
</dbReference>
<dbReference type="RefSeq" id="WP_016341002.1">
    <property type="nucleotide sequence ID" value="NC_021284.1"/>
</dbReference>
<dbReference type="Gene3D" id="3.40.50.150">
    <property type="entry name" value="Vaccinia Virus protein VP39"/>
    <property type="match status" value="1"/>
</dbReference>
<dbReference type="STRING" id="1276229.SSYRP_v1c07690"/>
<dbReference type="HOGENOM" id="CLU_006958_2_2_14"/>
<keyword evidence="4" id="KW-0680">Restriction system</keyword>
<name>R4UEK5_9MOLU</name>
<evidence type="ECO:0000313" key="9">
    <source>
        <dbReference type="Proteomes" id="UP000013963"/>
    </source>
</evidence>
<evidence type="ECO:0000256" key="3">
    <source>
        <dbReference type="ARBA" id="ARBA00022691"/>
    </source>
</evidence>
<dbReference type="EC" id="2.1.1.37" evidence="7"/>
<keyword evidence="2 5" id="KW-0808">Transferase</keyword>
<keyword evidence="9" id="KW-1185">Reference proteome</keyword>
<dbReference type="PROSITE" id="PS51679">
    <property type="entry name" value="SAM_MT_C5"/>
    <property type="match status" value="1"/>
</dbReference>
<reference evidence="8 9" key="1">
    <citation type="journal article" date="2013" name="Genome Biol. Evol.">
        <title>Complete genomes of two dipteran-associated spiroplasmas provided insights into the origin, dynamics, and impacts of viral invasion in spiroplasma.</title>
        <authorList>
            <person name="Ku C."/>
            <person name="Lo W.S."/>
            <person name="Chen L.L."/>
            <person name="Kuo C.H."/>
        </authorList>
    </citation>
    <scope>NUCLEOTIDE SEQUENCE [LARGE SCALE GENOMIC DNA]</scope>
    <source>
        <strain evidence="8">EA-1</strain>
    </source>
</reference>
<dbReference type="PATRIC" id="fig|1276229.3.peg.764"/>
<dbReference type="PROSITE" id="PS00094">
    <property type="entry name" value="C5_MTASE_1"/>
    <property type="match status" value="1"/>
</dbReference>
<evidence type="ECO:0000256" key="1">
    <source>
        <dbReference type="ARBA" id="ARBA00022603"/>
    </source>
</evidence>
<dbReference type="EMBL" id="CP005078">
    <property type="protein sequence ID" value="AGM26359.1"/>
    <property type="molecule type" value="Genomic_DNA"/>
</dbReference>
<evidence type="ECO:0000256" key="4">
    <source>
        <dbReference type="ARBA" id="ARBA00022747"/>
    </source>
</evidence>
<dbReference type="Pfam" id="PF00145">
    <property type="entry name" value="DNA_methylase"/>
    <property type="match status" value="1"/>
</dbReference>
<comment type="similarity">
    <text evidence="5 6">Belongs to the class I-like SAM-binding methyltransferase superfamily. C5-methyltransferase family.</text>
</comment>
<dbReference type="REBASE" id="64974">
    <property type="entry name" value="M.SsyEA1ORF7690P"/>
</dbReference>
<dbReference type="NCBIfam" id="TIGR00675">
    <property type="entry name" value="dcm"/>
    <property type="match status" value="1"/>
</dbReference>
<dbReference type="GO" id="GO:0003886">
    <property type="term" value="F:DNA (cytosine-5-)-methyltransferase activity"/>
    <property type="evidence" value="ECO:0007669"/>
    <property type="project" value="UniProtKB-EC"/>
</dbReference>
<dbReference type="PANTHER" id="PTHR10629:SF52">
    <property type="entry name" value="DNA (CYTOSINE-5)-METHYLTRANSFERASE 1"/>
    <property type="match status" value="1"/>
</dbReference>
<dbReference type="AlphaFoldDB" id="R4UEK5"/>
<organism evidence="8 9">
    <name type="scientific">Spiroplasma syrphidicola EA-1</name>
    <dbReference type="NCBI Taxonomy" id="1276229"/>
    <lineage>
        <taxon>Bacteria</taxon>
        <taxon>Bacillati</taxon>
        <taxon>Mycoplasmatota</taxon>
        <taxon>Mollicutes</taxon>
        <taxon>Entomoplasmatales</taxon>
        <taxon>Spiroplasmataceae</taxon>
        <taxon>Spiroplasma</taxon>
    </lineage>
</organism>
<dbReference type="GO" id="GO:0032259">
    <property type="term" value="P:methylation"/>
    <property type="evidence" value="ECO:0007669"/>
    <property type="project" value="UniProtKB-KW"/>
</dbReference>
<feature type="active site" evidence="5">
    <location>
        <position position="79"/>
    </location>
</feature>
<dbReference type="GO" id="GO:0009307">
    <property type="term" value="P:DNA restriction-modification system"/>
    <property type="evidence" value="ECO:0007669"/>
    <property type="project" value="UniProtKB-KW"/>
</dbReference>
<keyword evidence="3 5" id="KW-0949">S-adenosyl-L-methionine</keyword>
<accession>R4UEK5</accession>
<dbReference type="PANTHER" id="PTHR10629">
    <property type="entry name" value="CYTOSINE-SPECIFIC METHYLTRANSFERASE"/>
    <property type="match status" value="1"/>
</dbReference>